<evidence type="ECO:0000313" key="3">
    <source>
        <dbReference type="EMBL" id="AKM08841.1"/>
    </source>
</evidence>
<organism evidence="3 4">
    <name type="scientific">Croceicoccus naphthovorans</name>
    <dbReference type="NCBI Taxonomy" id="1348774"/>
    <lineage>
        <taxon>Bacteria</taxon>
        <taxon>Pseudomonadati</taxon>
        <taxon>Pseudomonadota</taxon>
        <taxon>Alphaproteobacteria</taxon>
        <taxon>Sphingomonadales</taxon>
        <taxon>Erythrobacteraceae</taxon>
        <taxon>Croceicoccus</taxon>
    </lineage>
</organism>
<name>A0A0G3XDX1_9SPHN</name>
<keyword evidence="1 2" id="KW-0456">Lyase</keyword>
<dbReference type="SMART" id="SM01130">
    <property type="entry name" value="DHDPS"/>
    <property type="match status" value="1"/>
</dbReference>
<dbReference type="Pfam" id="PF00701">
    <property type="entry name" value="DHDPS"/>
    <property type="match status" value="1"/>
</dbReference>
<accession>A0A0G3XDX1</accession>
<dbReference type="PIRSF" id="PIRSF001365">
    <property type="entry name" value="DHDPS"/>
    <property type="match status" value="1"/>
</dbReference>
<dbReference type="RefSeq" id="WP_047819538.1">
    <property type="nucleotide sequence ID" value="NZ_CP011770.1"/>
</dbReference>
<evidence type="ECO:0000313" key="4">
    <source>
        <dbReference type="Proteomes" id="UP000035287"/>
    </source>
</evidence>
<evidence type="ECO:0000256" key="2">
    <source>
        <dbReference type="PIRNR" id="PIRNR001365"/>
    </source>
</evidence>
<dbReference type="GO" id="GO:0008840">
    <property type="term" value="F:4-hydroxy-tetrahydrodipicolinate synthase activity"/>
    <property type="evidence" value="ECO:0007669"/>
    <property type="project" value="TreeGrafter"/>
</dbReference>
<proteinExistence type="inferred from homology"/>
<gene>
    <name evidence="3" type="ORF">AB433_00715</name>
</gene>
<dbReference type="STRING" id="1348774.AB433_00715"/>
<dbReference type="EMBL" id="CP011770">
    <property type="protein sequence ID" value="AKM08841.1"/>
    <property type="molecule type" value="Genomic_DNA"/>
</dbReference>
<dbReference type="PATRIC" id="fig|1348774.3.peg.151"/>
<dbReference type="AlphaFoldDB" id="A0A0G3XDX1"/>
<dbReference type="OrthoDB" id="9782828at2"/>
<dbReference type="PANTHER" id="PTHR12128:SF51">
    <property type="entry name" value="BLL4205 PROTEIN"/>
    <property type="match status" value="1"/>
</dbReference>
<dbReference type="SUPFAM" id="SSF51569">
    <property type="entry name" value="Aldolase"/>
    <property type="match status" value="1"/>
</dbReference>
<dbReference type="PANTHER" id="PTHR12128">
    <property type="entry name" value="DIHYDRODIPICOLINATE SYNTHASE"/>
    <property type="match status" value="1"/>
</dbReference>
<protein>
    <submittedName>
        <fullName evidence="3">Uncharacterized protein</fullName>
    </submittedName>
</protein>
<reference evidence="3 4" key="1">
    <citation type="submission" date="2015-06" db="EMBL/GenBank/DDBJ databases">
        <authorList>
            <person name="Zeng Y."/>
            <person name="Huang Y."/>
        </authorList>
    </citation>
    <scope>NUCLEOTIDE SEQUENCE [LARGE SCALE GENOMIC DNA]</scope>
    <source>
        <strain evidence="3 4">PQ-2</strain>
    </source>
</reference>
<dbReference type="KEGG" id="cna:AB433_00715"/>
<dbReference type="InterPro" id="IPR013785">
    <property type="entry name" value="Aldolase_TIM"/>
</dbReference>
<sequence length="326" mass="34951">MQATDFRGLYGIIHTPAKAGAQALTAKNTVDLDETERLLNQLISDGVSGLIMLGTTGECATLSAADYRAFVDCAISTVAGRVPLVVGATAMGGHEAAERLDFAQAQGADCAMLGLPMWQPCTSDMAVRFYTEVSAAFPRLPIMIYANARAFRFSFPTDFWGRVARSAPTVTSVKASQPTNLAENIAATEGRVHFMPSDMVVTKFQAIAPDATTSCWATAAAMGPEPSRALIDAILAQDAGRTALLAERLAWANAPLGPMLSNAELFASYNIQVEKTRIAEAGYSVPGPCRPPYDVFPEEYAEASRECGRRWKLLREEVAAMKETAL</sequence>
<dbReference type="Gene3D" id="3.20.20.70">
    <property type="entry name" value="Aldolase class I"/>
    <property type="match status" value="1"/>
</dbReference>
<comment type="similarity">
    <text evidence="2">Belongs to the DapA family.</text>
</comment>
<dbReference type="InterPro" id="IPR002220">
    <property type="entry name" value="DapA-like"/>
</dbReference>
<evidence type="ECO:0000256" key="1">
    <source>
        <dbReference type="ARBA" id="ARBA00023239"/>
    </source>
</evidence>
<keyword evidence="4" id="KW-1185">Reference proteome</keyword>
<dbReference type="Proteomes" id="UP000035287">
    <property type="component" value="Chromosome"/>
</dbReference>